<reference evidence="3" key="1">
    <citation type="journal article" date="2019" name="Int. J. Syst. Evol. Microbiol.">
        <title>The Global Catalogue of Microorganisms (GCM) 10K type strain sequencing project: providing services to taxonomists for standard genome sequencing and annotation.</title>
        <authorList>
            <consortium name="The Broad Institute Genomics Platform"/>
            <consortium name="The Broad Institute Genome Sequencing Center for Infectious Disease"/>
            <person name="Wu L."/>
            <person name="Ma J."/>
        </authorList>
    </citation>
    <scope>NUCLEOTIDE SEQUENCE [LARGE SCALE GENOMIC DNA]</scope>
    <source>
        <strain evidence="3">JCM 17440</strain>
    </source>
</reference>
<dbReference type="SUPFAM" id="SSF54593">
    <property type="entry name" value="Glyoxalase/Bleomycin resistance protein/Dihydroxybiphenyl dioxygenase"/>
    <property type="match status" value="1"/>
</dbReference>
<accession>A0ABP8BRN4</accession>
<dbReference type="InterPro" id="IPR037523">
    <property type="entry name" value="VOC_core"/>
</dbReference>
<name>A0ABP8BRN4_9ACTN</name>
<dbReference type="PROSITE" id="PS51819">
    <property type="entry name" value="VOC"/>
    <property type="match status" value="1"/>
</dbReference>
<evidence type="ECO:0000313" key="2">
    <source>
        <dbReference type="EMBL" id="GAA4223877.1"/>
    </source>
</evidence>
<dbReference type="EMBL" id="BAABAS010000001">
    <property type="protein sequence ID" value="GAA4223877.1"/>
    <property type="molecule type" value="Genomic_DNA"/>
</dbReference>
<dbReference type="RefSeq" id="WP_344888018.1">
    <property type="nucleotide sequence ID" value="NZ_BAABAS010000001.1"/>
</dbReference>
<gene>
    <name evidence="2" type="ORF">GCM10022254_02090</name>
</gene>
<evidence type="ECO:0000313" key="3">
    <source>
        <dbReference type="Proteomes" id="UP001501710"/>
    </source>
</evidence>
<keyword evidence="3" id="KW-1185">Reference proteome</keyword>
<sequence length="113" mass="12212">MHAATLIHGSLIVVMDEMPEVGLHSPDYYGGAAFSILLNCDDASAATARAVEAGAERLAPVQDTFSGDRHALVRCPYGHRWILSTRTEGLTFAETQFRFTTWLASGAPTETTN</sequence>
<protein>
    <recommendedName>
        <fullName evidence="1">VOC domain-containing protein</fullName>
    </recommendedName>
</protein>
<dbReference type="Proteomes" id="UP001501710">
    <property type="component" value="Unassembled WGS sequence"/>
</dbReference>
<feature type="domain" description="VOC" evidence="1">
    <location>
        <begin position="1"/>
        <end position="86"/>
    </location>
</feature>
<proteinExistence type="predicted"/>
<evidence type="ECO:0000259" key="1">
    <source>
        <dbReference type="PROSITE" id="PS51819"/>
    </source>
</evidence>
<organism evidence="2 3">
    <name type="scientific">Actinomadura meridiana</name>
    <dbReference type="NCBI Taxonomy" id="559626"/>
    <lineage>
        <taxon>Bacteria</taxon>
        <taxon>Bacillati</taxon>
        <taxon>Actinomycetota</taxon>
        <taxon>Actinomycetes</taxon>
        <taxon>Streptosporangiales</taxon>
        <taxon>Thermomonosporaceae</taxon>
        <taxon>Actinomadura</taxon>
    </lineage>
</organism>
<comment type="caution">
    <text evidence="2">The sequence shown here is derived from an EMBL/GenBank/DDBJ whole genome shotgun (WGS) entry which is preliminary data.</text>
</comment>
<dbReference type="Gene3D" id="3.10.180.10">
    <property type="entry name" value="2,3-Dihydroxybiphenyl 1,2-Dioxygenase, domain 1"/>
    <property type="match status" value="1"/>
</dbReference>
<dbReference type="InterPro" id="IPR029068">
    <property type="entry name" value="Glyas_Bleomycin-R_OHBP_Dase"/>
</dbReference>